<protein>
    <recommendedName>
        <fullName evidence="7">Major facilitator superfamily (MFS) profile domain-containing protein</fullName>
    </recommendedName>
</protein>
<dbReference type="GO" id="GO:0022857">
    <property type="term" value="F:transmembrane transporter activity"/>
    <property type="evidence" value="ECO:0007669"/>
    <property type="project" value="InterPro"/>
</dbReference>
<evidence type="ECO:0000256" key="6">
    <source>
        <dbReference type="SAM" id="SignalP"/>
    </source>
</evidence>
<evidence type="ECO:0000313" key="9">
    <source>
        <dbReference type="Proteomes" id="UP001286313"/>
    </source>
</evidence>
<evidence type="ECO:0000313" key="8">
    <source>
        <dbReference type="EMBL" id="KAK3888680.1"/>
    </source>
</evidence>
<feature type="chain" id="PRO_5042230215" description="Major facilitator superfamily (MFS) profile domain-containing protein" evidence="6">
    <location>
        <begin position="29"/>
        <end position="328"/>
    </location>
</feature>
<accession>A0AAE1GB76</accession>
<feature type="signal peptide" evidence="6">
    <location>
        <begin position="1"/>
        <end position="28"/>
    </location>
</feature>
<evidence type="ECO:0000256" key="4">
    <source>
        <dbReference type="ARBA" id="ARBA00023136"/>
    </source>
</evidence>
<feature type="transmembrane region" description="Helical" evidence="5">
    <location>
        <begin position="223"/>
        <end position="245"/>
    </location>
</feature>
<dbReference type="InterPro" id="IPR020846">
    <property type="entry name" value="MFS_dom"/>
</dbReference>
<dbReference type="PANTHER" id="PTHR11662">
    <property type="entry name" value="SOLUTE CARRIER FAMILY 17"/>
    <property type="match status" value="1"/>
</dbReference>
<name>A0AAE1GB76_PETCI</name>
<feature type="domain" description="Major facilitator superfamily (MFS) profile" evidence="7">
    <location>
        <begin position="70"/>
        <end position="328"/>
    </location>
</feature>
<dbReference type="InterPro" id="IPR011701">
    <property type="entry name" value="MFS"/>
</dbReference>
<feature type="transmembrane region" description="Helical" evidence="5">
    <location>
        <begin position="73"/>
        <end position="92"/>
    </location>
</feature>
<dbReference type="EMBL" id="JAWQEG010000541">
    <property type="protein sequence ID" value="KAK3888680.1"/>
    <property type="molecule type" value="Genomic_DNA"/>
</dbReference>
<dbReference type="PROSITE" id="PS50850">
    <property type="entry name" value="MFS"/>
    <property type="match status" value="1"/>
</dbReference>
<evidence type="ECO:0000256" key="1">
    <source>
        <dbReference type="ARBA" id="ARBA00004141"/>
    </source>
</evidence>
<feature type="transmembrane region" description="Helical" evidence="5">
    <location>
        <begin position="162"/>
        <end position="181"/>
    </location>
</feature>
<evidence type="ECO:0000256" key="2">
    <source>
        <dbReference type="ARBA" id="ARBA00022692"/>
    </source>
</evidence>
<comment type="caution">
    <text evidence="8">The sequence shown here is derived from an EMBL/GenBank/DDBJ whole genome shotgun (WGS) entry which is preliminary data.</text>
</comment>
<keyword evidence="3 5" id="KW-1133">Transmembrane helix</keyword>
<keyword evidence="6" id="KW-0732">Signal</keyword>
<feature type="transmembrane region" description="Helical" evidence="5">
    <location>
        <begin position="187"/>
        <end position="211"/>
    </location>
</feature>
<feature type="transmembrane region" description="Helical" evidence="5">
    <location>
        <begin position="251"/>
        <end position="272"/>
    </location>
</feature>
<dbReference type="AlphaFoldDB" id="A0AAE1GB76"/>
<keyword evidence="2 5" id="KW-0812">Transmembrane</keyword>
<dbReference type="Pfam" id="PF07690">
    <property type="entry name" value="MFS_1"/>
    <property type="match status" value="1"/>
</dbReference>
<comment type="subcellular location">
    <subcellularLocation>
        <location evidence="1">Membrane</location>
        <topology evidence="1">Multi-pass membrane protein</topology>
    </subcellularLocation>
</comment>
<evidence type="ECO:0000256" key="3">
    <source>
        <dbReference type="ARBA" id="ARBA00022989"/>
    </source>
</evidence>
<evidence type="ECO:0000256" key="5">
    <source>
        <dbReference type="SAM" id="Phobius"/>
    </source>
</evidence>
<dbReference type="InterPro" id="IPR050382">
    <property type="entry name" value="MFS_Na/Anion_cotransporter"/>
</dbReference>
<reference evidence="8" key="1">
    <citation type="submission" date="2023-10" db="EMBL/GenBank/DDBJ databases">
        <title>Genome assemblies of two species of porcelain crab, Petrolisthes cinctipes and Petrolisthes manimaculis (Anomura: Porcellanidae).</title>
        <authorList>
            <person name="Angst P."/>
        </authorList>
    </citation>
    <scope>NUCLEOTIDE SEQUENCE</scope>
    <source>
        <strain evidence="8">PB745_01</strain>
        <tissue evidence="8">Gill</tissue>
    </source>
</reference>
<sequence>MVLGFLGCAVEFILRYSLSVAIVAMVNSTSTTNTNTTHNNDNQTQHDDVCLVITNTTQAKGTGEYNWSEQQEAIILGIFFWGYFITKVPGALERLSSEQRAIINQSSRKQPDTLAFNLRVVETVVLQCVAIKGTIYRHSLNSSLELNFPAGGRISDMVGGRITLSVCLGTCGVLSLLSPLAASLHPLALAGVRLVMGLLQGVYQPALYSVLNRWALPKELGSMISITFSGMSLGMVIGLGCWSWVVETMGWRWAFYGSGLLAVAWTPLWFLLVRDDPQHHPFISLKEKERLNGITVQPRNSSTVIVVVLLVPFPSQERDDQTLFQARL</sequence>
<evidence type="ECO:0000259" key="7">
    <source>
        <dbReference type="PROSITE" id="PS50850"/>
    </source>
</evidence>
<keyword evidence="9" id="KW-1185">Reference proteome</keyword>
<dbReference type="Gene3D" id="1.20.1250.20">
    <property type="entry name" value="MFS general substrate transporter like domains"/>
    <property type="match status" value="1"/>
</dbReference>
<proteinExistence type="predicted"/>
<keyword evidence="4 5" id="KW-0472">Membrane</keyword>
<dbReference type="SUPFAM" id="SSF103473">
    <property type="entry name" value="MFS general substrate transporter"/>
    <property type="match status" value="1"/>
</dbReference>
<organism evidence="8 9">
    <name type="scientific">Petrolisthes cinctipes</name>
    <name type="common">Flat porcelain crab</name>
    <dbReference type="NCBI Taxonomy" id="88211"/>
    <lineage>
        <taxon>Eukaryota</taxon>
        <taxon>Metazoa</taxon>
        <taxon>Ecdysozoa</taxon>
        <taxon>Arthropoda</taxon>
        <taxon>Crustacea</taxon>
        <taxon>Multicrustacea</taxon>
        <taxon>Malacostraca</taxon>
        <taxon>Eumalacostraca</taxon>
        <taxon>Eucarida</taxon>
        <taxon>Decapoda</taxon>
        <taxon>Pleocyemata</taxon>
        <taxon>Anomura</taxon>
        <taxon>Galatheoidea</taxon>
        <taxon>Porcellanidae</taxon>
        <taxon>Petrolisthes</taxon>
    </lineage>
</organism>
<gene>
    <name evidence="8" type="ORF">Pcinc_007293</name>
</gene>
<dbReference type="Proteomes" id="UP001286313">
    <property type="component" value="Unassembled WGS sequence"/>
</dbReference>
<dbReference type="InterPro" id="IPR036259">
    <property type="entry name" value="MFS_trans_sf"/>
</dbReference>
<dbReference type="GO" id="GO:0006820">
    <property type="term" value="P:monoatomic anion transport"/>
    <property type="evidence" value="ECO:0007669"/>
    <property type="project" value="TreeGrafter"/>
</dbReference>
<dbReference type="PANTHER" id="PTHR11662:SF457">
    <property type="entry name" value="MAJOR FACILITATOR SUPERFAMILY TRANSPORTER 3"/>
    <property type="match status" value="1"/>
</dbReference>
<dbReference type="GO" id="GO:0016020">
    <property type="term" value="C:membrane"/>
    <property type="evidence" value="ECO:0007669"/>
    <property type="project" value="UniProtKB-SubCell"/>
</dbReference>